<comment type="similarity">
    <text evidence="1">Belongs to the ROK (NagC/XylR) family.</text>
</comment>
<dbReference type="AlphaFoldDB" id="A0A6I1MJR9"/>
<proteinExistence type="inferred from homology"/>
<keyword evidence="3" id="KW-1185">Reference proteome</keyword>
<accession>A0A6I1MJR9</accession>
<organism evidence="2 3">
    <name type="scientific">Clostridium tarantellae</name>
    <dbReference type="NCBI Taxonomy" id="39493"/>
    <lineage>
        <taxon>Bacteria</taxon>
        <taxon>Bacillati</taxon>
        <taxon>Bacillota</taxon>
        <taxon>Clostridia</taxon>
        <taxon>Eubacteriales</taxon>
        <taxon>Clostridiaceae</taxon>
        <taxon>Clostridium</taxon>
    </lineage>
</organism>
<dbReference type="EMBL" id="WHJC01000016">
    <property type="protein sequence ID" value="MPQ42658.1"/>
    <property type="molecule type" value="Genomic_DNA"/>
</dbReference>
<dbReference type="Pfam" id="PF00480">
    <property type="entry name" value="ROK"/>
    <property type="match status" value="1"/>
</dbReference>
<evidence type="ECO:0000313" key="2">
    <source>
        <dbReference type="EMBL" id="MPQ42658.1"/>
    </source>
</evidence>
<dbReference type="Proteomes" id="UP000430345">
    <property type="component" value="Unassembled WGS sequence"/>
</dbReference>
<protein>
    <submittedName>
        <fullName evidence="2">ROK family protein</fullName>
    </submittedName>
</protein>
<reference evidence="2 3" key="1">
    <citation type="submission" date="2019-10" db="EMBL/GenBank/DDBJ databases">
        <title>The Genome Sequence of Clostridium tarantellae Isolated from Fish Brain.</title>
        <authorList>
            <person name="Bano L."/>
            <person name="Kiel M."/>
            <person name="Sales G."/>
            <person name="Doxey A.C."/>
            <person name="Mansfield M.J."/>
            <person name="Schiavone M."/>
            <person name="Rossetto O."/>
            <person name="Pirazzini M."/>
            <person name="Dobrindt U."/>
            <person name="Montecucco C."/>
        </authorList>
    </citation>
    <scope>NUCLEOTIDE SEQUENCE [LARGE SCALE GENOMIC DNA]</scope>
    <source>
        <strain evidence="2 3">DSM 3997</strain>
    </source>
</reference>
<sequence length="298" mass="33111">MQKYIAFDIGGTKIKYGVLNEIGQIITKGETNTRNSSLDIFLGDLQEIIRNYKTEYEICGIAMSMPGVINPKTGIIDICRFLRCAEGINIKEELKNRTGLNVAIENDAKCVVLAEKFNGAAVENNNFACITLGTGVGGGLFINGELVAGNTFKAGEVSYMIVNGINEGNKGFEITNENASTRGLINMYKKYKNIDKETEIEGNIIFEEGKKDFKVKAIINNWYRNIAYVVYNICAMINPEKILIGGGITSRSQLLDELKVELNEIPWWSDIEVELGICKHKNNAGMIGAVYNYIINYK</sequence>
<evidence type="ECO:0000313" key="3">
    <source>
        <dbReference type="Proteomes" id="UP000430345"/>
    </source>
</evidence>
<evidence type="ECO:0000256" key="1">
    <source>
        <dbReference type="ARBA" id="ARBA00006479"/>
    </source>
</evidence>
<dbReference type="Gene3D" id="3.30.420.40">
    <property type="match status" value="2"/>
</dbReference>
<gene>
    <name evidence="2" type="ORF">GBZ86_02665</name>
</gene>
<dbReference type="OrthoDB" id="9795247at2"/>
<dbReference type="SUPFAM" id="SSF53067">
    <property type="entry name" value="Actin-like ATPase domain"/>
    <property type="match status" value="1"/>
</dbReference>
<dbReference type="PANTHER" id="PTHR18964:SF165">
    <property type="entry name" value="BETA-GLUCOSIDE KINASE"/>
    <property type="match status" value="1"/>
</dbReference>
<dbReference type="RefSeq" id="WP_152887484.1">
    <property type="nucleotide sequence ID" value="NZ_WHJC01000016.1"/>
</dbReference>
<dbReference type="PANTHER" id="PTHR18964">
    <property type="entry name" value="ROK (REPRESSOR, ORF, KINASE) FAMILY"/>
    <property type="match status" value="1"/>
</dbReference>
<comment type="caution">
    <text evidence="2">The sequence shown here is derived from an EMBL/GenBank/DDBJ whole genome shotgun (WGS) entry which is preliminary data.</text>
</comment>
<name>A0A6I1MJR9_9CLOT</name>
<dbReference type="InterPro" id="IPR043129">
    <property type="entry name" value="ATPase_NBD"/>
</dbReference>
<dbReference type="InterPro" id="IPR000600">
    <property type="entry name" value="ROK"/>
</dbReference>